<name>A0A6J4JCB7_9ACTN</name>
<dbReference type="EMBL" id="CADCTI010000275">
    <property type="protein sequence ID" value="CAA9274244.1"/>
    <property type="molecule type" value="Genomic_DNA"/>
</dbReference>
<gene>
    <name evidence="1" type="ORF">AVDCRST_MAG57-3377</name>
</gene>
<proteinExistence type="predicted"/>
<accession>A0A6J4JCB7</accession>
<reference evidence="1" key="1">
    <citation type="submission" date="2020-02" db="EMBL/GenBank/DDBJ databases">
        <authorList>
            <person name="Meier V. D."/>
        </authorList>
    </citation>
    <scope>NUCLEOTIDE SEQUENCE</scope>
    <source>
        <strain evidence="1">AVDCRST_MAG57</strain>
    </source>
</reference>
<sequence>MGTASEILWSVVVSSRRARRRWRSLIAGTSSVAHLCEKVAAAGLTLPEDEPAVLEGIAGAR</sequence>
<protein>
    <submittedName>
        <fullName evidence="1">Uncharacterized protein</fullName>
    </submittedName>
</protein>
<organism evidence="1">
    <name type="scientific">uncultured Blastococcus sp</name>
    <dbReference type="NCBI Taxonomy" id="217144"/>
    <lineage>
        <taxon>Bacteria</taxon>
        <taxon>Bacillati</taxon>
        <taxon>Actinomycetota</taxon>
        <taxon>Actinomycetes</taxon>
        <taxon>Geodermatophilales</taxon>
        <taxon>Geodermatophilaceae</taxon>
        <taxon>Blastococcus</taxon>
        <taxon>environmental samples</taxon>
    </lineage>
</organism>
<evidence type="ECO:0000313" key="1">
    <source>
        <dbReference type="EMBL" id="CAA9274244.1"/>
    </source>
</evidence>
<dbReference type="AlphaFoldDB" id="A0A6J4JCB7"/>